<dbReference type="AlphaFoldDB" id="A0AAN6SXQ8"/>
<reference evidence="1" key="1">
    <citation type="journal article" date="2023" name="Mol. Phylogenet. Evol.">
        <title>Genome-scale phylogeny and comparative genomics of the fungal order Sordariales.</title>
        <authorList>
            <person name="Hensen N."/>
            <person name="Bonometti L."/>
            <person name="Westerberg I."/>
            <person name="Brannstrom I.O."/>
            <person name="Guillou S."/>
            <person name="Cros-Aarteil S."/>
            <person name="Calhoun S."/>
            <person name="Haridas S."/>
            <person name="Kuo A."/>
            <person name="Mondo S."/>
            <person name="Pangilinan J."/>
            <person name="Riley R."/>
            <person name="LaButti K."/>
            <person name="Andreopoulos B."/>
            <person name="Lipzen A."/>
            <person name="Chen C."/>
            <person name="Yan M."/>
            <person name="Daum C."/>
            <person name="Ng V."/>
            <person name="Clum A."/>
            <person name="Steindorff A."/>
            <person name="Ohm R.A."/>
            <person name="Martin F."/>
            <person name="Silar P."/>
            <person name="Natvig D.O."/>
            <person name="Lalanne C."/>
            <person name="Gautier V."/>
            <person name="Ament-Velasquez S.L."/>
            <person name="Kruys A."/>
            <person name="Hutchinson M.I."/>
            <person name="Powell A.J."/>
            <person name="Barry K."/>
            <person name="Miller A.N."/>
            <person name="Grigoriev I.V."/>
            <person name="Debuchy R."/>
            <person name="Gladieux P."/>
            <person name="Hiltunen Thoren M."/>
            <person name="Johannesson H."/>
        </authorList>
    </citation>
    <scope>NUCLEOTIDE SEQUENCE</scope>
    <source>
        <strain evidence="1">CBS 757.83</strain>
    </source>
</reference>
<proteinExistence type="predicted"/>
<sequence>MEVCADNSQPFRKEELTKTSNFFDDAESAPWTVDGCGQRVYWKGCFIIEYEGEEVIARHEVCDGEGKVERGTKLYFGGGKVKEE</sequence>
<comment type="caution">
    <text evidence="1">The sequence shown here is derived from an EMBL/GenBank/DDBJ whole genome shotgun (WGS) entry which is preliminary data.</text>
</comment>
<keyword evidence="2" id="KW-1185">Reference proteome</keyword>
<name>A0AAN6SXQ8_9PEZI</name>
<organism evidence="1 2">
    <name type="scientific">Parathielavia hyrcaniae</name>
    <dbReference type="NCBI Taxonomy" id="113614"/>
    <lineage>
        <taxon>Eukaryota</taxon>
        <taxon>Fungi</taxon>
        <taxon>Dikarya</taxon>
        <taxon>Ascomycota</taxon>
        <taxon>Pezizomycotina</taxon>
        <taxon>Sordariomycetes</taxon>
        <taxon>Sordariomycetidae</taxon>
        <taxon>Sordariales</taxon>
        <taxon>Chaetomiaceae</taxon>
        <taxon>Parathielavia</taxon>
    </lineage>
</organism>
<reference evidence="1" key="2">
    <citation type="submission" date="2023-05" db="EMBL/GenBank/DDBJ databases">
        <authorList>
            <consortium name="Lawrence Berkeley National Laboratory"/>
            <person name="Steindorff A."/>
            <person name="Hensen N."/>
            <person name="Bonometti L."/>
            <person name="Westerberg I."/>
            <person name="Brannstrom I.O."/>
            <person name="Guillou S."/>
            <person name="Cros-Aarteil S."/>
            <person name="Calhoun S."/>
            <person name="Haridas S."/>
            <person name="Kuo A."/>
            <person name="Mondo S."/>
            <person name="Pangilinan J."/>
            <person name="Riley R."/>
            <person name="Labutti K."/>
            <person name="Andreopoulos B."/>
            <person name="Lipzen A."/>
            <person name="Chen C."/>
            <person name="Yanf M."/>
            <person name="Daum C."/>
            <person name="Ng V."/>
            <person name="Clum A."/>
            <person name="Ohm R."/>
            <person name="Martin F."/>
            <person name="Silar P."/>
            <person name="Natvig D."/>
            <person name="Lalanne C."/>
            <person name="Gautier V."/>
            <person name="Ament-Velasquez S.L."/>
            <person name="Kruys A."/>
            <person name="Hutchinson M.I."/>
            <person name="Powell A.J."/>
            <person name="Barry K."/>
            <person name="Miller A.N."/>
            <person name="Grigoriev I.V."/>
            <person name="Debuchy R."/>
            <person name="Gladieux P."/>
            <person name="Thoren M.H."/>
            <person name="Johannesson H."/>
        </authorList>
    </citation>
    <scope>NUCLEOTIDE SEQUENCE</scope>
    <source>
        <strain evidence="1">CBS 757.83</strain>
    </source>
</reference>
<evidence type="ECO:0000313" key="2">
    <source>
        <dbReference type="Proteomes" id="UP001305647"/>
    </source>
</evidence>
<evidence type="ECO:0000313" key="1">
    <source>
        <dbReference type="EMBL" id="KAK4096896.1"/>
    </source>
</evidence>
<dbReference type="EMBL" id="MU863692">
    <property type="protein sequence ID" value="KAK4096896.1"/>
    <property type="molecule type" value="Genomic_DNA"/>
</dbReference>
<protein>
    <submittedName>
        <fullName evidence="1">Uncharacterized protein</fullName>
    </submittedName>
</protein>
<accession>A0AAN6SXQ8</accession>
<dbReference type="Proteomes" id="UP001305647">
    <property type="component" value="Unassembled WGS sequence"/>
</dbReference>
<gene>
    <name evidence="1" type="ORF">N658DRAFT_435173</name>
</gene>